<protein>
    <recommendedName>
        <fullName evidence="4">Reverse transcriptase Ty1/copia-type domain-containing protein</fullName>
    </recommendedName>
</protein>
<organism evidence="2 3">
    <name type="scientific">Mucuna pruriens</name>
    <name type="common">Velvet bean</name>
    <name type="synonym">Dolichos pruriens</name>
    <dbReference type="NCBI Taxonomy" id="157652"/>
    <lineage>
        <taxon>Eukaryota</taxon>
        <taxon>Viridiplantae</taxon>
        <taxon>Streptophyta</taxon>
        <taxon>Embryophyta</taxon>
        <taxon>Tracheophyta</taxon>
        <taxon>Spermatophyta</taxon>
        <taxon>Magnoliopsida</taxon>
        <taxon>eudicotyledons</taxon>
        <taxon>Gunneridae</taxon>
        <taxon>Pentapetalae</taxon>
        <taxon>rosids</taxon>
        <taxon>fabids</taxon>
        <taxon>Fabales</taxon>
        <taxon>Fabaceae</taxon>
        <taxon>Papilionoideae</taxon>
        <taxon>50 kb inversion clade</taxon>
        <taxon>NPAAA clade</taxon>
        <taxon>indigoferoid/millettioid clade</taxon>
        <taxon>Phaseoleae</taxon>
        <taxon>Mucuna</taxon>
    </lineage>
</organism>
<feature type="non-terminal residue" evidence="2">
    <location>
        <position position="1"/>
    </location>
</feature>
<evidence type="ECO:0000256" key="1">
    <source>
        <dbReference type="SAM" id="Phobius"/>
    </source>
</evidence>
<comment type="caution">
    <text evidence="2">The sequence shown here is derived from an EMBL/GenBank/DDBJ whole genome shotgun (WGS) entry which is preliminary data.</text>
</comment>
<evidence type="ECO:0000313" key="2">
    <source>
        <dbReference type="EMBL" id="RDX94030.1"/>
    </source>
</evidence>
<keyword evidence="1" id="KW-0812">Transmembrane</keyword>
<name>A0A371GU08_MUCPR</name>
<accession>A0A371GU08</accession>
<sequence length="207" mass="24019">MSLQLVTKGFKKIHGIDYDETFSLVIMLNLFRSCLLLLHIIIMRYDRWISNSLMGIYLRIRFNMHGAKKGLLLMSRGICLSKIQSLSTQDERDSIFSFYWYYHNSENIGTFLSRRSRRRTLGKDVRATIGRTLRSKELLEFRHSKNHVPIFGSGSIQLHPSLSQHNVLHVPNVDNNLISIYGLTQDLKCVVTFFILIVSFKTLPLRG</sequence>
<evidence type="ECO:0000313" key="3">
    <source>
        <dbReference type="Proteomes" id="UP000257109"/>
    </source>
</evidence>
<keyword evidence="1" id="KW-1133">Transmembrane helix</keyword>
<dbReference type="EMBL" id="QJKJ01004471">
    <property type="protein sequence ID" value="RDX94030.1"/>
    <property type="molecule type" value="Genomic_DNA"/>
</dbReference>
<dbReference type="AlphaFoldDB" id="A0A371GU08"/>
<dbReference type="OrthoDB" id="439192at2759"/>
<feature type="transmembrane region" description="Helical" evidence="1">
    <location>
        <begin position="21"/>
        <end position="42"/>
    </location>
</feature>
<keyword evidence="1" id="KW-0472">Membrane</keyword>
<dbReference type="Proteomes" id="UP000257109">
    <property type="component" value="Unassembled WGS sequence"/>
</dbReference>
<evidence type="ECO:0008006" key="4">
    <source>
        <dbReference type="Google" id="ProtNLM"/>
    </source>
</evidence>
<gene>
    <name evidence="2" type="ORF">CR513_23636</name>
</gene>
<proteinExistence type="predicted"/>
<keyword evidence="3" id="KW-1185">Reference proteome</keyword>
<reference evidence="2" key="1">
    <citation type="submission" date="2018-05" db="EMBL/GenBank/DDBJ databases">
        <title>Draft genome of Mucuna pruriens seed.</title>
        <authorList>
            <person name="Nnadi N.E."/>
            <person name="Vos R."/>
            <person name="Hasami M.H."/>
            <person name="Devisetty U.K."/>
            <person name="Aguiy J.C."/>
        </authorList>
    </citation>
    <scope>NUCLEOTIDE SEQUENCE [LARGE SCALE GENOMIC DNA]</scope>
    <source>
        <strain evidence="2">JCA_2017</strain>
    </source>
</reference>